<dbReference type="CDD" id="cd06257">
    <property type="entry name" value="DnaJ"/>
    <property type="match status" value="1"/>
</dbReference>
<dbReference type="Gene3D" id="2.60.260.20">
    <property type="entry name" value="Urease metallochaperone UreE, N-terminal domain"/>
    <property type="match status" value="2"/>
</dbReference>
<protein>
    <submittedName>
        <fullName evidence="4">DnaJ-class molecular chaperone</fullName>
    </submittedName>
</protein>
<dbReference type="Gene3D" id="1.10.287.110">
    <property type="entry name" value="DnaJ domain"/>
    <property type="match status" value="1"/>
</dbReference>
<keyword evidence="5" id="KW-1185">Reference proteome</keyword>
<dbReference type="InterPro" id="IPR002939">
    <property type="entry name" value="DnaJ_C"/>
</dbReference>
<feature type="compositionally biased region" description="Low complexity" evidence="2">
    <location>
        <begin position="123"/>
        <end position="148"/>
    </location>
</feature>
<dbReference type="InterPro" id="IPR018253">
    <property type="entry name" value="DnaJ_domain_CS"/>
</dbReference>
<dbReference type="SMART" id="SM00271">
    <property type="entry name" value="DnaJ"/>
    <property type="match status" value="1"/>
</dbReference>
<comment type="caution">
    <text evidence="4">The sequence shown here is derived from an EMBL/GenBank/DDBJ whole genome shotgun (WGS) entry which is preliminary data.</text>
</comment>
<feature type="compositionally biased region" description="Basic and acidic residues" evidence="2">
    <location>
        <begin position="198"/>
        <end position="215"/>
    </location>
</feature>
<evidence type="ECO:0000313" key="5">
    <source>
        <dbReference type="Proteomes" id="UP001235269"/>
    </source>
</evidence>
<name>A0ABU0IC89_9HYPH</name>
<organism evidence="4 5">
    <name type="scientific">Rhizobium paknamense</name>
    <dbReference type="NCBI Taxonomy" id="1206817"/>
    <lineage>
        <taxon>Bacteria</taxon>
        <taxon>Pseudomonadati</taxon>
        <taxon>Pseudomonadota</taxon>
        <taxon>Alphaproteobacteria</taxon>
        <taxon>Hyphomicrobiales</taxon>
        <taxon>Rhizobiaceae</taxon>
        <taxon>Rhizobium/Agrobacterium group</taxon>
        <taxon>Rhizobium</taxon>
    </lineage>
</organism>
<dbReference type="CDD" id="cd10747">
    <property type="entry name" value="DnaJ_C"/>
    <property type="match status" value="1"/>
</dbReference>
<dbReference type="EMBL" id="JAUSWH010000003">
    <property type="protein sequence ID" value="MDQ0455075.1"/>
    <property type="molecule type" value="Genomic_DNA"/>
</dbReference>
<feature type="compositionally biased region" description="Basic and acidic residues" evidence="2">
    <location>
        <begin position="174"/>
        <end position="187"/>
    </location>
</feature>
<feature type="compositionally biased region" description="Basic and acidic residues" evidence="2">
    <location>
        <begin position="10"/>
        <end position="21"/>
    </location>
</feature>
<dbReference type="PRINTS" id="PR00625">
    <property type="entry name" value="JDOMAIN"/>
</dbReference>
<dbReference type="PROSITE" id="PS50076">
    <property type="entry name" value="DNAJ_2"/>
    <property type="match status" value="1"/>
</dbReference>
<dbReference type="InterPro" id="IPR036869">
    <property type="entry name" value="J_dom_sf"/>
</dbReference>
<accession>A0ABU0IC89</accession>
<dbReference type="InterPro" id="IPR008971">
    <property type="entry name" value="HSP40/DnaJ_pept-bd"/>
</dbReference>
<feature type="region of interest" description="Disordered" evidence="2">
    <location>
        <begin position="1"/>
        <end position="43"/>
    </location>
</feature>
<dbReference type="Pfam" id="PF00226">
    <property type="entry name" value="DnaJ"/>
    <property type="match status" value="1"/>
</dbReference>
<evidence type="ECO:0000259" key="3">
    <source>
        <dbReference type="PROSITE" id="PS50076"/>
    </source>
</evidence>
<gene>
    <name evidence="4" type="ORF">QO005_001405</name>
</gene>
<dbReference type="InterPro" id="IPR001623">
    <property type="entry name" value="DnaJ_domain"/>
</dbReference>
<dbReference type="RefSeq" id="WP_307157269.1">
    <property type="nucleotide sequence ID" value="NZ_JAUSWH010000003.1"/>
</dbReference>
<evidence type="ECO:0000313" key="4">
    <source>
        <dbReference type="EMBL" id="MDQ0455075.1"/>
    </source>
</evidence>
<evidence type="ECO:0000256" key="2">
    <source>
        <dbReference type="SAM" id="MobiDB-lite"/>
    </source>
</evidence>
<dbReference type="SUPFAM" id="SSF46565">
    <property type="entry name" value="Chaperone J-domain"/>
    <property type="match status" value="1"/>
</dbReference>
<dbReference type="SUPFAM" id="SSF49493">
    <property type="entry name" value="HSP40/DnaJ peptide-binding domain"/>
    <property type="match status" value="2"/>
</dbReference>
<feature type="region of interest" description="Disordered" evidence="2">
    <location>
        <begin position="122"/>
        <end position="223"/>
    </location>
</feature>
<reference evidence="4 5" key="1">
    <citation type="submission" date="2023-07" db="EMBL/GenBank/DDBJ databases">
        <title>Genomic Encyclopedia of Type Strains, Phase IV (KMG-IV): sequencing the most valuable type-strain genomes for metagenomic binning, comparative biology and taxonomic classification.</title>
        <authorList>
            <person name="Goeker M."/>
        </authorList>
    </citation>
    <scope>NUCLEOTIDE SEQUENCE [LARGE SCALE GENOMIC DNA]</scope>
    <source>
        <strain evidence="4 5">DSM 100301</strain>
    </source>
</reference>
<dbReference type="Pfam" id="PF01556">
    <property type="entry name" value="DnaJ_C"/>
    <property type="match status" value="1"/>
</dbReference>
<dbReference type="Proteomes" id="UP001235269">
    <property type="component" value="Unassembled WGS sequence"/>
</dbReference>
<feature type="domain" description="J" evidence="3">
    <location>
        <begin position="3"/>
        <end position="68"/>
    </location>
</feature>
<evidence type="ECO:0000256" key="1">
    <source>
        <dbReference type="ARBA" id="ARBA00023186"/>
    </source>
</evidence>
<dbReference type="PANTHER" id="PTHR43096">
    <property type="entry name" value="DNAJ HOMOLOG 1, MITOCHONDRIAL-RELATED"/>
    <property type="match status" value="1"/>
</dbReference>
<proteinExistence type="predicted"/>
<dbReference type="PANTHER" id="PTHR43096:SF52">
    <property type="entry name" value="DNAJ HOMOLOG 1, MITOCHONDRIAL-RELATED"/>
    <property type="match status" value="1"/>
</dbReference>
<keyword evidence="1" id="KW-0143">Chaperone</keyword>
<dbReference type="PROSITE" id="PS00636">
    <property type="entry name" value="DNAJ_1"/>
    <property type="match status" value="1"/>
</dbReference>
<feature type="compositionally biased region" description="Basic and acidic residues" evidence="2">
    <location>
        <begin position="149"/>
        <end position="165"/>
    </location>
</feature>
<sequence>MRDPYSILGVRRDAGEDEIKSAWRSKAKASHPDQNQDDPTAGQRFAEIGQAYEVLKDPQKRSRYDQRMAKMDAMKREQTIMQQREEARAAAERARQAKANAERVMAELARIEAEKARAEKAAETMMARAEAAQAQAEAAQAKAAQAKTAETRTAEAKTADPKAAEAKAGPARAKTAEKPETEAKPDASSEPDPQTEEALSKIFDRRKDETDRSAQEGESPSRGFLLPGLQIFTSLVRLIRKPPPVLEKAPDITVEATIAVQDLLQQNTVPVQLSDGRELRVPLEAGLTDGSLVRLAGKGLKLQGMQAGDVVVTLRVLKSGPFMVDGFDLKCSLPVSLEDAVLGCEVQLEGPSGPLTVTVPAWSGSDRVIRIDGEGLPSGGGERGALLVELRVVLQEAPDDKITDLMRLIKHGLYL</sequence>